<organism evidence="7 9">
    <name type="scientific">Aliivibrio fischeri</name>
    <name type="common">Vibrio fischeri</name>
    <dbReference type="NCBI Taxonomy" id="668"/>
    <lineage>
        <taxon>Bacteria</taxon>
        <taxon>Pseudomonadati</taxon>
        <taxon>Pseudomonadota</taxon>
        <taxon>Gammaproteobacteria</taxon>
        <taxon>Vibrionales</taxon>
        <taxon>Vibrionaceae</taxon>
        <taxon>Aliivibrio</taxon>
    </lineage>
</organism>
<evidence type="ECO:0000256" key="5">
    <source>
        <dbReference type="RuleBase" id="RU363019"/>
    </source>
</evidence>
<dbReference type="PIRSF" id="PIRSF001467">
    <property type="entry name" value="Peptidylpro_ismrse"/>
    <property type="match status" value="1"/>
</dbReference>
<evidence type="ECO:0000313" key="7">
    <source>
        <dbReference type="EMBL" id="GEK14030.1"/>
    </source>
</evidence>
<dbReference type="GO" id="GO:0003755">
    <property type="term" value="F:peptidyl-prolyl cis-trans isomerase activity"/>
    <property type="evidence" value="ECO:0007669"/>
    <property type="project" value="UniProtKB-UniRule"/>
</dbReference>
<dbReference type="EC" id="5.2.1.8" evidence="5"/>
<dbReference type="InterPro" id="IPR029000">
    <property type="entry name" value="Cyclophilin-like_dom_sf"/>
</dbReference>
<dbReference type="AlphaFoldDB" id="A0A1B9PL32"/>
<evidence type="ECO:0000313" key="9">
    <source>
        <dbReference type="Proteomes" id="UP000321787"/>
    </source>
</evidence>
<dbReference type="Proteomes" id="UP000448038">
    <property type="component" value="Unassembled WGS sequence"/>
</dbReference>
<feature type="domain" description="PPIase cyclophilin-type" evidence="6">
    <location>
        <begin position="22"/>
        <end position="184"/>
    </location>
</feature>
<evidence type="ECO:0000256" key="3">
    <source>
        <dbReference type="ARBA" id="ARBA00023110"/>
    </source>
</evidence>
<evidence type="ECO:0000313" key="10">
    <source>
        <dbReference type="Proteomes" id="UP000448038"/>
    </source>
</evidence>
<keyword evidence="4 5" id="KW-0413">Isomerase</keyword>
<dbReference type="RefSeq" id="WP_012532986.1">
    <property type="nucleotide sequence ID" value="NZ_BJTZ01000011.1"/>
</dbReference>
<dbReference type="Proteomes" id="UP000321787">
    <property type="component" value="Unassembled WGS sequence"/>
</dbReference>
<comment type="caution">
    <text evidence="7">The sequence shown here is derived from an EMBL/GenBank/DDBJ whole genome shotgun (WGS) entry which is preliminary data.</text>
</comment>
<name>A0A1B9PL32_ALIFS</name>
<dbReference type="PROSITE" id="PS50072">
    <property type="entry name" value="CSA_PPIASE_2"/>
    <property type="match status" value="1"/>
</dbReference>
<dbReference type="InterPro" id="IPR044665">
    <property type="entry name" value="E_coli_cyclophilin_A-like"/>
</dbReference>
<dbReference type="EMBL" id="WOBN01000016">
    <property type="protein sequence ID" value="MUK49754.1"/>
    <property type="molecule type" value="Genomic_DNA"/>
</dbReference>
<dbReference type="EMBL" id="BJTZ01000011">
    <property type="protein sequence ID" value="GEK14030.1"/>
    <property type="molecule type" value="Genomic_DNA"/>
</dbReference>
<evidence type="ECO:0000259" key="6">
    <source>
        <dbReference type="PROSITE" id="PS50072"/>
    </source>
</evidence>
<dbReference type="Pfam" id="PF00160">
    <property type="entry name" value="Pro_isomerase"/>
    <property type="match status" value="1"/>
</dbReference>
<comment type="catalytic activity">
    <reaction evidence="5">
        <text>[protein]-peptidylproline (omega=180) = [protein]-peptidylproline (omega=0)</text>
        <dbReference type="Rhea" id="RHEA:16237"/>
        <dbReference type="Rhea" id="RHEA-COMP:10747"/>
        <dbReference type="Rhea" id="RHEA-COMP:10748"/>
        <dbReference type="ChEBI" id="CHEBI:83833"/>
        <dbReference type="ChEBI" id="CHEBI:83834"/>
        <dbReference type="EC" id="5.2.1.8"/>
    </reaction>
</comment>
<dbReference type="Gene3D" id="2.40.100.10">
    <property type="entry name" value="Cyclophilin-like"/>
    <property type="match status" value="1"/>
</dbReference>
<dbReference type="GO" id="GO:0006457">
    <property type="term" value="P:protein folding"/>
    <property type="evidence" value="ECO:0007669"/>
    <property type="project" value="InterPro"/>
</dbReference>
<dbReference type="PRINTS" id="PR00153">
    <property type="entry name" value="CSAPPISMRASE"/>
</dbReference>
<dbReference type="InterPro" id="IPR020892">
    <property type="entry name" value="Cyclophilin-type_PPIase_CS"/>
</dbReference>
<reference evidence="7 9" key="1">
    <citation type="submission" date="2019-07" db="EMBL/GenBank/DDBJ databases">
        <title>Whole genome shotgun sequence of Aliivibrio fischeri NBRC 101058.</title>
        <authorList>
            <person name="Hosoyama A."/>
            <person name="Uohara A."/>
            <person name="Ohji S."/>
            <person name="Ichikawa N."/>
        </authorList>
    </citation>
    <scope>NUCLEOTIDE SEQUENCE [LARGE SCALE GENOMIC DNA]</scope>
    <source>
        <strain evidence="7 9">NBRC 101058</strain>
    </source>
</reference>
<dbReference type="InterPro" id="IPR024936">
    <property type="entry name" value="Cyclophilin-type_PPIase"/>
</dbReference>
<proteinExistence type="inferred from homology"/>
<dbReference type="PROSITE" id="PS00170">
    <property type="entry name" value="CSA_PPIASE_1"/>
    <property type="match status" value="1"/>
</dbReference>
<gene>
    <name evidence="7" type="ORF">AFI02nite_20660</name>
    <name evidence="8" type="ORF">GNP88_11305</name>
</gene>
<feature type="chain" id="PRO_5042653682" description="Peptidyl-prolyl cis-trans isomerase" evidence="5">
    <location>
        <begin position="24"/>
        <end position="186"/>
    </location>
</feature>
<dbReference type="InterPro" id="IPR002130">
    <property type="entry name" value="Cyclophilin-type_PPIase_dom"/>
</dbReference>
<reference evidence="8 10" key="2">
    <citation type="submission" date="2019-11" db="EMBL/GenBank/DDBJ databases">
        <title>Using colonization assays and comparative genomics to discover symbiosis behaviors and factors in Vibrio fischeri.</title>
        <authorList>
            <person name="Bongrand C."/>
            <person name="Moriano-Gutierrez S."/>
            <person name="Arevalo P."/>
            <person name="Mcfall-Ngai M."/>
            <person name="Visick K."/>
            <person name="Polz M.F."/>
            <person name="Ruby E.G."/>
        </authorList>
    </citation>
    <scope>NUCLEOTIDE SEQUENCE [LARGE SCALE GENOMIC DNA]</scope>
    <source>
        <strain evidence="10">emors.4.1</strain>
        <strain evidence="8">Emors.4.1</strain>
    </source>
</reference>
<feature type="signal peptide" evidence="5">
    <location>
        <begin position="1"/>
        <end position="23"/>
    </location>
</feature>
<dbReference type="SUPFAM" id="SSF50891">
    <property type="entry name" value="Cyclophilin-like"/>
    <property type="match status" value="1"/>
</dbReference>
<evidence type="ECO:0000256" key="4">
    <source>
        <dbReference type="ARBA" id="ARBA00023235"/>
    </source>
</evidence>
<dbReference type="PANTHER" id="PTHR43246">
    <property type="entry name" value="PEPTIDYL-PROLYL CIS-TRANS ISOMERASE CYP38, CHLOROPLASTIC"/>
    <property type="match status" value="1"/>
</dbReference>
<sequence length="186" mass="20291">MIKMISKAALIIAALSTSQMALAESVKFETTLGNFTVELNSEKAPISVANFIRYVEDGSYVGTQFHRVIPGFMAQGGGFDKNMMKKPSYGPIKNEGYNGLGNDTATIAMARTNNPDSATRQFYINLNDNDFLNASQRPPGYAVFGKVTQGFDVIQKMATKKTKALPNGMRDIPVEPIIITKATLIK</sequence>
<accession>A0A1B9PL32</accession>
<comment type="function">
    <text evidence="1 5">PPIases accelerate the folding of proteins. It catalyzes the cis-trans isomerization of proline imidic peptide bonds in oligopeptides.</text>
</comment>
<protein>
    <recommendedName>
        <fullName evidence="5">Peptidyl-prolyl cis-trans isomerase</fullName>
        <shortName evidence="5">PPIase</shortName>
        <ecNumber evidence="5">5.2.1.8</ecNumber>
    </recommendedName>
</protein>
<evidence type="ECO:0000313" key="8">
    <source>
        <dbReference type="EMBL" id="MUK49754.1"/>
    </source>
</evidence>
<keyword evidence="3 5" id="KW-0697">Rotamase</keyword>
<evidence type="ECO:0000256" key="2">
    <source>
        <dbReference type="ARBA" id="ARBA00007365"/>
    </source>
</evidence>
<keyword evidence="5" id="KW-0732">Signal</keyword>
<evidence type="ECO:0000256" key="1">
    <source>
        <dbReference type="ARBA" id="ARBA00002388"/>
    </source>
</evidence>
<comment type="similarity">
    <text evidence="2 5">Belongs to the cyclophilin-type PPIase family.</text>
</comment>